<dbReference type="GO" id="GO:0003774">
    <property type="term" value="F:cytoskeletal motor activity"/>
    <property type="evidence" value="ECO:0007669"/>
    <property type="project" value="InterPro"/>
</dbReference>
<comment type="caution">
    <text evidence="1">The sequence shown here is derived from an EMBL/GenBank/DDBJ whole genome shotgun (WGS) entry which is preliminary data.</text>
</comment>
<dbReference type="NCBIfam" id="TIGR01784">
    <property type="entry name" value="T_den_put_tspse"/>
    <property type="match status" value="1"/>
</dbReference>
<sequence>MAQTTNNFIMLPTVDFCFKELMQNEKVRKGFIAALLGRMPEEIQETTLLPTILPAEYSDDKLGVLDVAVLLKDGTQIDMEMQVVYFPYWTNRVLFYLCRMYAGQLKKGDSYNKLKKCIHVSLLDFVHFPEDKKCYHKISLCDTKTGKLYTDLMELHILELRKLPKKVRNEDSITRWMRFFNGKTREDFREMAESDKYIHEAFSELEKLSADERKRLEYEAREKAVRDYNCLMDSAQELGLEQGLAQGLEQGLQQGIKQGLEQGLEQGLAQGLEQGLEQGFRQKVKEYTQKMLRRGMSPAEIADLLGEDPQLIASIADELQQEPQDS</sequence>
<reference evidence="1" key="2">
    <citation type="submission" date="2021-04" db="EMBL/GenBank/DDBJ databases">
        <authorList>
            <person name="Gilroy R."/>
        </authorList>
    </citation>
    <scope>NUCLEOTIDE SEQUENCE</scope>
    <source>
        <strain evidence="1">ChiSjej5B23-15282</strain>
    </source>
</reference>
<gene>
    <name evidence="1" type="ORF">H9981_03595</name>
</gene>
<accession>A0A9D2AT45</accession>
<proteinExistence type="predicted"/>
<dbReference type="PANTHER" id="PTHR41317:SF1">
    <property type="entry name" value="PD-(D_E)XK NUCLEASE FAMILY TRANSPOSASE"/>
    <property type="match status" value="1"/>
</dbReference>
<dbReference type="PRINTS" id="PR01003">
    <property type="entry name" value="FLGFLIH"/>
</dbReference>
<evidence type="ECO:0000313" key="1">
    <source>
        <dbReference type="EMBL" id="HIX48086.1"/>
    </source>
</evidence>
<dbReference type="Pfam" id="PF12784">
    <property type="entry name" value="PDDEXK_2"/>
    <property type="match status" value="1"/>
</dbReference>
<protein>
    <submittedName>
        <fullName evidence="1">Rpn family recombination-promoting nuclease/putative transposase</fullName>
    </submittedName>
</protein>
<dbReference type="Proteomes" id="UP000824243">
    <property type="component" value="Unassembled WGS sequence"/>
</dbReference>
<dbReference type="InterPro" id="IPR000563">
    <property type="entry name" value="Flag_FliH"/>
</dbReference>
<dbReference type="InterPro" id="IPR010106">
    <property type="entry name" value="RpnA"/>
</dbReference>
<dbReference type="EMBL" id="DXFA01000069">
    <property type="protein sequence ID" value="HIX48086.1"/>
    <property type="molecule type" value="Genomic_DNA"/>
</dbReference>
<dbReference type="GO" id="GO:0009288">
    <property type="term" value="C:bacterial-type flagellum"/>
    <property type="evidence" value="ECO:0007669"/>
    <property type="project" value="InterPro"/>
</dbReference>
<dbReference type="GO" id="GO:0071973">
    <property type="term" value="P:bacterial-type flagellum-dependent cell motility"/>
    <property type="evidence" value="ECO:0007669"/>
    <property type="project" value="InterPro"/>
</dbReference>
<reference evidence="1" key="1">
    <citation type="journal article" date="2021" name="PeerJ">
        <title>Extensive microbial diversity within the chicken gut microbiome revealed by metagenomics and culture.</title>
        <authorList>
            <person name="Gilroy R."/>
            <person name="Ravi A."/>
            <person name="Getino M."/>
            <person name="Pursley I."/>
            <person name="Horton D.L."/>
            <person name="Alikhan N.F."/>
            <person name="Baker D."/>
            <person name="Gharbi K."/>
            <person name="Hall N."/>
            <person name="Watson M."/>
            <person name="Adriaenssens E.M."/>
            <person name="Foster-Nyarko E."/>
            <person name="Jarju S."/>
            <person name="Secka A."/>
            <person name="Antonio M."/>
            <person name="Oren A."/>
            <person name="Chaudhuri R.R."/>
            <person name="La Ragione R."/>
            <person name="Hildebrand F."/>
            <person name="Pallen M.J."/>
        </authorList>
    </citation>
    <scope>NUCLEOTIDE SEQUENCE</scope>
    <source>
        <strain evidence="1">ChiSjej5B23-15282</strain>
    </source>
</reference>
<dbReference type="PANTHER" id="PTHR41317">
    <property type="entry name" value="PD-(D_E)XK NUCLEASE FAMILY TRANSPOSASE"/>
    <property type="match status" value="1"/>
</dbReference>
<evidence type="ECO:0000313" key="2">
    <source>
        <dbReference type="Proteomes" id="UP000824243"/>
    </source>
</evidence>
<organism evidence="1 2">
    <name type="scientific">Candidatus Mediterraneibacter caccavium</name>
    <dbReference type="NCBI Taxonomy" id="2838661"/>
    <lineage>
        <taxon>Bacteria</taxon>
        <taxon>Bacillati</taxon>
        <taxon>Bacillota</taxon>
        <taxon>Clostridia</taxon>
        <taxon>Lachnospirales</taxon>
        <taxon>Lachnospiraceae</taxon>
        <taxon>Mediterraneibacter</taxon>
    </lineage>
</organism>
<name>A0A9D2AT45_9FIRM</name>
<dbReference type="AlphaFoldDB" id="A0A9D2AT45"/>